<reference evidence="1 2" key="1">
    <citation type="submission" date="2014-07" db="EMBL/GenBank/DDBJ databases">
        <authorList>
            <person name="Sibley D."/>
            <person name="Venepally P."/>
            <person name="Karamycheva S."/>
            <person name="Hadjithomas M."/>
            <person name="Khan A."/>
            <person name="Brunk B."/>
            <person name="Roos D."/>
            <person name="Caler E."/>
            <person name="Lorenzi H."/>
        </authorList>
    </citation>
    <scope>NUCLEOTIDE SEQUENCE [LARGE SCALE GENOMIC DNA]</scope>
    <source>
        <strain evidence="1 2">FOU</strain>
    </source>
</reference>
<evidence type="ECO:0000313" key="1">
    <source>
        <dbReference type="EMBL" id="KFG56078.1"/>
    </source>
</evidence>
<proteinExistence type="predicted"/>
<sequence>MRGKRSVEALLLSVSRSAVWRWRQSGVHTPGFDVNASQELHFPAHTTTDESLCVCPSCCVHKFIRAFVLLLVHLVTLTSRQAHARGRGESLDFALPKFPFSSFCKVGSVMPAHSSLSAASCCSAPLPLVVFLSPSMLGLPVSAAAACLFVSRFAFLETLSGLVFLASQ</sequence>
<accession>A0A086LHG0</accession>
<protein>
    <submittedName>
        <fullName evidence="1">Putative transmembrane protein</fullName>
    </submittedName>
</protein>
<gene>
    <name evidence="1" type="ORF">TGFOU_313090</name>
</gene>
<keyword evidence="1" id="KW-0812">Transmembrane</keyword>
<dbReference type="Proteomes" id="UP000028838">
    <property type="component" value="Unassembled WGS sequence"/>
</dbReference>
<dbReference type="AlphaFoldDB" id="A0A086LHG0"/>
<organism evidence="1 2">
    <name type="scientific">Toxoplasma gondii FOU</name>
    <dbReference type="NCBI Taxonomy" id="943167"/>
    <lineage>
        <taxon>Eukaryota</taxon>
        <taxon>Sar</taxon>
        <taxon>Alveolata</taxon>
        <taxon>Apicomplexa</taxon>
        <taxon>Conoidasida</taxon>
        <taxon>Coccidia</taxon>
        <taxon>Eucoccidiorida</taxon>
        <taxon>Eimeriorina</taxon>
        <taxon>Sarcocystidae</taxon>
        <taxon>Toxoplasma</taxon>
    </lineage>
</organism>
<dbReference type="VEuPathDB" id="ToxoDB:TGFOU_313090"/>
<name>A0A086LHG0_TOXGO</name>
<comment type="caution">
    <text evidence="1">The sequence shown here is derived from an EMBL/GenBank/DDBJ whole genome shotgun (WGS) entry which is preliminary data.</text>
</comment>
<keyword evidence="1" id="KW-0472">Membrane</keyword>
<dbReference type="EMBL" id="AEYH02000116">
    <property type="protein sequence ID" value="KFG56078.1"/>
    <property type="molecule type" value="Genomic_DNA"/>
</dbReference>
<evidence type="ECO:0000313" key="2">
    <source>
        <dbReference type="Proteomes" id="UP000028838"/>
    </source>
</evidence>